<evidence type="ECO:0000256" key="1">
    <source>
        <dbReference type="SAM" id="MobiDB-lite"/>
    </source>
</evidence>
<feature type="region of interest" description="Disordered" evidence="1">
    <location>
        <begin position="43"/>
        <end position="90"/>
    </location>
</feature>
<reference evidence="2" key="1">
    <citation type="journal article" date="2023" name="Science">
        <title>Elucidation of the pathway for biosynthesis of saponin adjuvants from the soapbark tree.</title>
        <authorList>
            <person name="Reed J."/>
            <person name="Orme A."/>
            <person name="El-Demerdash A."/>
            <person name="Owen C."/>
            <person name="Martin L.B.B."/>
            <person name="Misra R.C."/>
            <person name="Kikuchi S."/>
            <person name="Rejzek M."/>
            <person name="Martin A.C."/>
            <person name="Harkess A."/>
            <person name="Leebens-Mack J."/>
            <person name="Louveau T."/>
            <person name="Stephenson M.J."/>
            <person name="Osbourn A."/>
        </authorList>
    </citation>
    <scope>NUCLEOTIDE SEQUENCE</scope>
    <source>
        <strain evidence="2">S10</strain>
    </source>
</reference>
<comment type="caution">
    <text evidence="2">The sequence shown here is derived from an EMBL/GenBank/DDBJ whole genome shotgun (WGS) entry which is preliminary data.</text>
</comment>
<name>A0AAD7VFD3_QUISA</name>
<feature type="compositionally biased region" description="Basic and acidic residues" evidence="1">
    <location>
        <begin position="1"/>
        <end position="10"/>
    </location>
</feature>
<dbReference type="AlphaFoldDB" id="A0AAD7VFD3"/>
<sequence length="90" mass="10025">MGLPDYERTSIRYGGEHTQSTNTARWAAGNAVVEAQPFVQPSMTRHLLNLHDSQHENTKKHRSNSMGSSSQNSDSSDNQELDLELRLSLG</sequence>
<gene>
    <name evidence="2" type="ORF">O6P43_003997</name>
</gene>
<organism evidence="2 3">
    <name type="scientific">Quillaja saponaria</name>
    <name type="common">Soap bark tree</name>
    <dbReference type="NCBI Taxonomy" id="32244"/>
    <lineage>
        <taxon>Eukaryota</taxon>
        <taxon>Viridiplantae</taxon>
        <taxon>Streptophyta</taxon>
        <taxon>Embryophyta</taxon>
        <taxon>Tracheophyta</taxon>
        <taxon>Spermatophyta</taxon>
        <taxon>Magnoliopsida</taxon>
        <taxon>eudicotyledons</taxon>
        <taxon>Gunneridae</taxon>
        <taxon>Pentapetalae</taxon>
        <taxon>rosids</taxon>
        <taxon>fabids</taxon>
        <taxon>Fabales</taxon>
        <taxon>Quillajaceae</taxon>
        <taxon>Quillaja</taxon>
    </lineage>
</organism>
<dbReference type="Proteomes" id="UP001163823">
    <property type="component" value="Chromosome 3"/>
</dbReference>
<evidence type="ECO:0000313" key="2">
    <source>
        <dbReference type="EMBL" id="KAJ7973822.1"/>
    </source>
</evidence>
<dbReference type="KEGG" id="qsa:O6P43_003997"/>
<feature type="region of interest" description="Disordered" evidence="1">
    <location>
        <begin position="1"/>
        <end position="22"/>
    </location>
</feature>
<dbReference type="EMBL" id="JARAOO010000003">
    <property type="protein sequence ID" value="KAJ7973822.1"/>
    <property type="molecule type" value="Genomic_DNA"/>
</dbReference>
<protein>
    <submittedName>
        <fullName evidence="2">Protein SPEAR1-like</fullName>
    </submittedName>
</protein>
<accession>A0AAD7VFD3</accession>
<keyword evidence="3" id="KW-1185">Reference proteome</keyword>
<feature type="compositionally biased region" description="Low complexity" evidence="1">
    <location>
        <begin position="64"/>
        <end position="76"/>
    </location>
</feature>
<evidence type="ECO:0000313" key="3">
    <source>
        <dbReference type="Proteomes" id="UP001163823"/>
    </source>
</evidence>
<proteinExistence type="predicted"/>